<dbReference type="GO" id="GO:0000287">
    <property type="term" value="F:magnesium ion binding"/>
    <property type="evidence" value="ECO:0007669"/>
    <property type="project" value="InterPro"/>
</dbReference>
<protein>
    <recommendedName>
        <fullName evidence="4 13">Pyruvate kinase</fullName>
        <ecNumber evidence="4 13">2.7.1.40</ecNumber>
    </recommendedName>
</protein>
<dbReference type="Proteomes" id="UP000285430">
    <property type="component" value="Unassembled WGS sequence"/>
</dbReference>
<dbReference type="InterPro" id="IPR015813">
    <property type="entry name" value="Pyrv/PenolPyrv_kinase-like_dom"/>
</dbReference>
<evidence type="ECO:0000256" key="1">
    <source>
        <dbReference type="ARBA" id="ARBA00001958"/>
    </source>
</evidence>
<dbReference type="InterPro" id="IPR015793">
    <property type="entry name" value="Pyrv_Knase_brl"/>
</dbReference>
<sequence length="472" mass="51155">IVGTIGPVSEDAKTTQELVDAGLKIARINFSHATYEEAELRTVNFMSFDSFPTYDNYSLGTVNLRAARGVHGAHGSEFNLRSVLLDTQGPEIRGGSFADGNKVTLTKGDAITITTDERFKKNSTKELLYVTYAKLAETVSTGSTILLDDGLISLTVESIENGQVHCRVENTEVLGNRKGVNLPGLVVDLPALTEKDKQDVEFGIKHDMDFIAVSFVRSAADIEAVQSFVNATMAKYWPADHPSPKLIAKIENHQVRIVLVGVTNFDEILAVADGIMVARGDLGVEIPLAQVFTCQKMMVSKSNAVGKPVIVATQMLDSMIRNPRPTRSEVVLISISECMSFNLLNILDVGNAVVDGADCVMLSGEVAQGKYPVESVSTMLSIIKEGESFVPRFPISPSIVTGRDSLASAAVNVAYELKAKLIVALTKDGNLARDVAKFKPSVPVMSYTPSRKVGRQLQLHRGRFIHDIIIGM</sequence>
<dbReference type="SUPFAM" id="SSF51621">
    <property type="entry name" value="Phosphoenolpyruvate/pyruvate domain"/>
    <property type="match status" value="1"/>
</dbReference>
<dbReference type="SUPFAM" id="SSF52935">
    <property type="entry name" value="PK C-terminal domain-like"/>
    <property type="match status" value="1"/>
</dbReference>
<evidence type="ECO:0000256" key="11">
    <source>
        <dbReference type="ARBA" id="ARBA00023152"/>
    </source>
</evidence>
<dbReference type="FunFam" id="2.40.33.10:FF:000001">
    <property type="entry name" value="Pyruvate kinase"/>
    <property type="match status" value="1"/>
</dbReference>
<dbReference type="Gene3D" id="3.20.20.60">
    <property type="entry name" value="Phosphoenolpyruvate-binding domains"/>
    <property type="match status" value="1"/>
</dbReference>
<dbReference type="InterPro" id="IPR015806">
    <property type="entry name" value="Pyrv_Knase_insert_dom_sf"/>
</dbReference>
<evidence type="ECO:0000259" key="14">
    <source>
        <dbReference type="Pfam" id="PF00224"/>
    </source>
</evidence>
<evidence type="ECO:0000256" key="2">
    <source>
        <dbReference type="ARBA" id="ARBA00004997"/>
    </source>
</evidence>
<dbReference type="PANTHER" id="PTHR11817">
    <property type="entry name" value="PYRUVATE KINASE"/>
    <property type="match status" value="1"/>
</dbReference>
<comment type="similarity">
    <text evidence="3 13">Belongs to the pyruvate kinase family.</text>
</comment>
<feature type="domain" description="Pyruvate kinase barrel" evidence="14">
    <location>
        <begin position="70"/>
        <end position="376"/>
    </location>
</feature>
<gene>
    <name evidence="16" type="ORF">DYB37_007817</name>
</gene>
<dbReference type="AlphaFoldDB" id="A0A3R6XND5"/>
<dbReference type="EMBL" id="QUTH01002262">
    <property type="protein sequence ID" value="RHZ26927.1"/>
    <property type="molecule type" value="Genomic_DNA"/>
</dbReference>
<evidence type="ECO:0000256" key="7">
    <source>
        <dbReference type="ARBA" id="ARBA00022741"/>
    </source>
</evidence>
<organism evidence="16 17">
    <name type="scientific">Aphanomyces astaci</name>
    <name type="common">Crayfish plague agent</name>
    <dbReference type="NCBI Taxonomy" id="112090"/>
    <lineage>
        <taxon>Eukaryota</taxon>
        <taxon>Sar</taxon>
        <taxon>Stramenopiles</taxon>
        <taxon>Oomycota</taxon>
        <taxon>Saprolegniomycetes</taxon>
        <taxon>Saprolegniales</taxon>
        <taxon>Verrucalvaceae</taxon>
        <taxon>Aphanomyces</taxon>
    </lineage>
</organism>
<keyword evidence="12" id="KW-0670">Pyruvate</keyword>
<evidence type="ECO:0000256" key="3">
    <source>
        <dbReference type="ARBA" id="ARBA00008663"/>
    </source>
</evidence>
<dbReference type="VEuPathDB" id="FungiDB:H257_15101"/>
<keyword evidence="10 13" id="KW-0460">Magnesium</keyword>
<keyword evidence="9" id="KW-0067">ATP-binding</keyword>
<keyword evidence="8 13" id="KW-0418">Kinase</keyword>
<reference evidence="16 17" key="1">
    <citation type="submission" date="2018-08" db="EMBL/GenBank/DDBJ databases">
        <title>Aphanomyces genome sequencing and annotation.</title>
        <authorList>
            <person name="Minardi D."/>
            <person name="Oidtmann B."/>
            <person name="Van Der Giezen M."/>
            <person name="Studholme D.J."/>
        </authorList>
    </citation>
    <scope>NUCLEOTIDE SEQUENCE [LARGE SCALE GENOMIC DNA]</scope>
    <source>
        <strain evidence="16 17">Da</strain>
    </source>
</reference>
<keyword evidence="6" id="KW-0479">Metal-binding</keyword>
<dbReference type="Pfam" id="PF00224">
    <property type="entry name" value="PK"/>
    <property type="match status" value="2"/>
</dbReference>
<dbReference type="InterPro" id="IPR036918">
    <property type="entry name" value="Pyrv_Knase_C_sf"/>
</dbReference>
<keyword evidence="11 13" id="KW-0324">Glycolysis</keyword>
<evidence type="ECO:0000259" key="15">
    <source>
        <dbReference type="Pfam" id="PF02887"/>
    </source>
</evidence>
<dbReference type="Gene3D" id="3.40.1380.20">
    <property type="entry name" value="Pyruvate kinase, C-terminal domain"/>
    <property type="match status" value="1"/>
</dbReference>
<dbReference type="GO" id="GO:0004743">
    <property type="term" value="F:pyruvate kinase activity"/>
    <property type="evidence" value="ECO:0007669"/>
    <property type="project" value="UniProtKB-EC"/>
</dbReference>
<comment type="cofactor">
    <cofactor evidence="1">
        <name>K(+)</name>
        <dbReference type="ChEBI" id="CHEBI:29103"/>
    </cofactor>
</comment>
<feature type="domain" description="Pyruvate kinase C-terminal" evidence="15">
    <location>
        <begin position="404"/>
        <end position="463"/>
    </location>
</feature>
<evidence type="ECO:0000256" key="12">
    <source>
        <dbReference type="ARBA" id="ARBA00023317"/>
    </source>
</evidence>
<dbReference type="InterPro" id="IPR040442">
    <property type="entry name" value="Pyrv_kinase-like_dom_sf"/>
</dbReference>
<comment type="pathway">
    <text evidence="2 13">Carbohydrate degradation; glycolysis; pyruvate from D-glyceraldehyde 3-phosphate: step 5/5.</text>
</comment>
<dbReference type="InterPro" id="IPR015795">
    <property type="entry name" value="Pyrv_Knase_C"/>
</dbReference>
<name>A0A3R6XND5_APHAT</name>
<evidence type="ECO:0000256" key="4">
    <source>
        <dbReference type="ARBA" id="ARBA00012142"/>
    </source>
</evidence>
<dbReference type="UniPathway" id="UPA00109">
    <property type="reaction ID" value="UER00188"/>
</dbReference>
<dbReference type="SUPFAM" id="SSF50800">
    <property type="entry name" value="PK beta-barrel domain-like"/>
    <property type="match status" value="1"/>
</dbReference>
<dbReference type="GO" id="GO:0005524">
    <property type="term" value="F:ATP binding"/>
    <property type="evidence" value="ECO:0007669"/>
    <property type="project" value="UniProtKB-KW"/>
</dbReference>
<feature type="domain" description="Pyruvate kinase barrel" evidence="14">
    <location>
        <begin position="1"/>
        <end position="40"/>
    </location>
</feature>
<dbReference type="GO" id="GO:0030955">
    <property type="term" value="F:potassium ion binding"/>
    <property type="evidence" value="ECO:0007669"/>
    <property type="project" value="InterPro"/>
</dbReference>
<evidence type="ECO:0000256" key="6">
    <source>
        <dbReference type="ARBA" id="ARBA00022723"/>
    </source>
</evidence>
<keyword evidence="7" id="KW-0547">Nucleotide-binding</keyword>
<accession>A0A3R6XND5</accession>
<evidence type="ECO:0000256" key="13">
    <source>
        <dbReference type="RuleBase" id="RU000504"/>
    </source>
</evidence>
<evidence type="ECO:0000313" key="16">
    <source>
        <dbReference type="EMBL" id="RHZ26927.1"/>
    </source>
</evidence>
<dbReference type="NCBIfam" id="TIGR01064">
    <property type="entry name" value="pyruv_kin"/>
    <property type="match status" value="1"/>
</dbReference>
<dbReference type="Gene3D" id="2.40.33.10">
    <property type="entry name" value="PK beta-barrel domain-like"/>
    <property type="match status" value="1"/>
</dbReference>
<comment type="caution">
    <text evidence="16">The sequence shown here is derived from an EMBL/GenBank/DDBJ whole genome shotgun (WGS) entry which is preliminary data.</text>
</comment>
<evidence type="ECO:0000256" key="10">
    <source>
        <dbReference type="ARBA" id="ARBA00022842"/>
    </source>
</evidence>
<evidence type="ECO:0000256" key="8">
    <source>
        <dbReference type="ARBA" id="ARBA00022777"/>
    </source>
</evidence>
<dbReference type="InterPro" id="IPR011037">
    <property type="entry name" value="Pyrv_Knase-like_insert_dom_sf"/>
</dbReference>
<comment type="catalytic activity">
    <reaction evidence="13">
        <text>pyruvate + ATP = phosphoenolpyruvate + ADP + H(+)</text>
        <dbReference type="Rhea" id="RHEA:18157"/>
        <dbReference type="ChEBI" id="CHEBI:15361"/>
        <dbReference type="ChEBI" id="CHEBI:15378"/>
        <dbReference type="ChEBI" id="CHEBI:30616"/>
        <dbReference type="ChEBI" id="CHEBI:58702"/>
        <dbReference type="ChEBI" id="CHEBI:456216"/>
        <dbReference type="EC" id="2.7.1.40"/>
    </reaction>
</comment>
<proteinExistence type="inferred from homology"/>
<dbReference type="EC" id="2.7.1.40" evidence="4 13"/>
<dbReference type="GO" id="GO:0016301">
    <property type="term" value="F:kinase activity"/>
    <property type="evidence" value="ECO:0007669"/>
    <property type="project" value="UniProtKB-KW"/>
</dbReference>
<evidence type="ECO:0000256" key="9">
    <source>
        <dbReference type="ARBA" id="ARBA00022840"/>
    </source>
</evidence>
<dbReference type="PRINTS" id="PR01050">
    <property type="entry name" value="PYRUVTKNASE"/>
</dbReference>
<dbReference type="InterPro" id="IPR001697">
    <property type="entry name" value="Pyr_Knase"/>
</dbReference>
<keyword evidence="5 13" id="KW-0808">Transferase</keyword>
<feature type="non-terminal residue" evidence="16">
    <location>
        <position position="1"/>
    </location>
</feature>
<evidence type="ECO:0000313" key="17">
    <source>
        <dbReference type="Proteomes" id="UP000285430"/>
    </source>
</evidence>
<evidence type="ECO:0000256" key="5">
    <source>
        <dbReference type="ARBA" id="ARBA00022679"/>
    </source>
</evidence>
<dbReference type="Pfam" id="PF02887">
    <property type="entry name" value="PK_C"/>
    <property type="match status" value="1"/>
</dbReference>